<keyword evidence="2" id="KW-0732">Signal</keyword>
<dbReference type="OrthoDB" id="9969371at2"/>
<name>A0A2N9L7J9_9BACT</name>
<proteinExistence type="predicted"/>
<protein>
    <recommendedName>
        <fullName evidence="5">Lipoprotein</fullName>
    </recommendedName>
</protein>
<reference evidence="4" key="1">
    <citation type="submission" date="2018-02" db="EMBL/GenBank/DDBJ databases">
        <authorList>
            <person name="Hausmann B."/>
        </authorList>
    </citation>
    <scope>NUCLEOTIDE SEQUENCE [LARGE SCALE GENOMIC DNA]</scope>
    <source>
        <strain evidence="4">Peat soil MAG SbA5</strain>
    </source>
</reference>
<evidence type="ECO:0000313" key="4">
    <source>
        <dbReference type="Proteomes" id="UP000239735"/>
    </source>
</evidence>
<sequence>MKKLSYVLAAFMPLALALPAMSESYKTTYPDTCDVMWGAVKDTLSHKDNYNVKNSDDAHMKADFQPKHEVHFDVSGVLLQRENHVRLVEKGPGCEMQVISNYSGWGHNDQSDFKKRVDAALKRLKGESASPPEVPVGAGTAGYVKARTE</sequence>
<evidence type="ECO:0000256" key="1">
    <source>
        <dbReference type="SAM" id="MobiDB-lite"/>
    </source>
</evidence>
<evidence type="ECO:0000313" key="3">
    <source>
        <dbReference type="EMBL" id="SPE19230.1"/>
    </source>
</evidence>
<dbReference type="Proteomes" id="UP000239735">
    <property type="component" value="Unassembled WGS sequence"/>
</dbReference>
<gene>
    <name evidence="3" type="ORF">SBA5_220076</name>
</gene>
<dbReference type="AlphaFoldDB" id="A0A2N9L7J9"/>
<evidence type="ECO:0000256" key="2">
    <source>
        <dbReference type="SAM" id="SignalP"/>
    </source>
</evidence>
<dbReference type="EMBL" id="OKRB01000078">
    <property type="protein sequence ID" value="SPE19230.1"/>
    <property type="molecule type" value="Genomic_DNA"/>
</dbReference>
<organism evidence="3 4">
    <name type="scientific">Candidatus Sulfuritelmatomonas gaucii</name>
    <dbReference type="NCBI Taxonomy" id="2043161"/>
    <lineage>
        <taxon>Bacteria</taxon>
        <taxon>Pseudomonadati</taxon>
        <taxon>Acidobacteriota</taxon>
        <taxon>Terriglobia</taxon>
        <taxon>Terriglobales</taxon>
        <taxon>Acidobacteriaceae</taxon>
        <taxon>Candidatus Sulfuritelmatomonas</taxon>
    </lineage>
</organism>
<feature type="signal peptide" evidence="2">
    <location>
        <begin position="1"/>
        <end position="22"/>
    </location>
</feature>
<accession>A0A2N9L7J9</accession>
<evidence type="ECO:0008006" key="5">
    <source>
        <dbReference type="Google" id="ProtNLM"/>
    </source>
</evidence>
<feature type="region of interest" description="Disordered" evidence="1">
    <location>
        <begin position="127"/>
        <end position="149"/>
    </location>
</feature>
<feature type="chain" id="PRO_5014854300" description="Lipoprotein" evidence="2">
    <location>
        <begin position="23"/>
        <end position="149"/>
    </location>
</feature>